<feature type="compositionally biased region" description="Polar residues" evidence="6">
    <location>
        <begin position="379"/>
        <end position="397"/>
    </location>
</feature>
<dbReference type="SMART" id="SM00327">
    <property type="entry name" value="VWA"/>
    <property type="match status" value="1"/>
</dbReference>
<dbReference type="STRING" id="29539.SAMN02745716_1235"/>
<name>A0A1H6FPR5_THEAL</name>
<dbReference type="InterPro" id="IPR025943">
    <property type="entry name" value="Sigma_54_int_dom_ATP-bd_2"/>
</dbReference>
<proteinExistence type="inferred from homology"/>
<keyword evidence="9" id="KW-1185">Reference proteome</keyword>
<dbReference type="SMART" id="SM00382">
    <property type="entry name" value="AAA"/>
    <property type="match status" value="1"/>
</dbReference>
<reference evidence="9" key="1">
    <citation type="submission" date="2016-10" db="EMBL/GenBank/DDBJ databases">
        <authorList>
            <person name="Varghese N."/>
            <person name="Submissions S."/>
        </authorList>
    </citation>
    <scope>NUCLEOTIDE SEQUENCE [LARGE SCALE GENOMIC DNA]</scope>
    <source>
        <strain evidence="9">ATCC 35263</strain>
    </source>
</reference>
<dbReference type="InterPro" id="IPR036465">
    <property type="entry name" value="vWFA_dom_sf"/>
</dbReference>
<feature type="domain" description="VWFA" evidence="7">
    <location>
        <begin position="556"/>
        <end position="715"/>
    </location>
</feature>
<dbReference type="SUPFAM" id="SSF52540">
    <property type="entry name" value="P-loop containing nucleoside triphosphate hydrolases"/>
    <property type="match status" value="1"/>
</dbReference>
<feature type="coiled-coil region" evidence="5">
    <location>
        <begin position="566"/>
        <end position="593"/>
    </location>
</feature>
<comment type="similarity">
    <text evidence="1">Belongs to the Mg-chelatase subunits D/I family.</text>
</comment>
<dbReference type="PANTHER" id="PTHR35023:SF1">
    <property type="entry name" value="MG-PROTOPORPHYRIN IX CHELATASE"/>
    <property type="match status" value="1"/>
</dbReference>
<dbReference type="GO" id="GO:0005524">
    <property type="term" value="F:ATP binding"/>
    <property type="evidence" value="ECO:0007669"/>
    <property type="project" value="UniProtKB-KW"/>
</dbReference>
<keyword evidence="3" id="KW-0067">ATP-binding</keyword>
<accession>A0A1H6FPR5</accession>
<dbReference type="Pfam" id="PF17863">
    <property type="entry name" value="AAA_lid_2"/>
    <property type="match status" value="1"/>
</dbReference>
<gene>
    <name evidence="8" type="ORF">SAMN02745716_1235</name>
</gene>
<dbReference type="AlphaFoldDB" id="A0A1H6FPR5"/>
<sequence>MSETRRRGGSDVSERGDVAGGATPRRTAATFPLSAIVGQRDLVEALLVGAVAPDVGGVLVRGERGTAKSTAVRALAPLLPPVPAARGQRFAFRPGERGPDGPIPPDAPVEPRPAPLCEVPLGTSLDRLLGAIDLRRALEGGEVVFEPGLLAQAHNGILYVDEVNLLPDHLVDALLDAAASGVARVEREAVSVAHDARFLLVGTMNLEEGELRPQLLDRFGLAVTVATPRDPDVRAEIVRRRLAYDADPQAFAARFEAGERELRERIARARDLYPQVELGARELQTIVRVCAELAVDGARGDIVAARTARALAALAGRTRVTSADVERALALALPHRLRRDPLADSADDASAGDLAERLSHALGEAARETASEASRENTNDAGGTTPRSGQKAESNVQGEGYGSADNAHQHTVSGDHRASVNELPANPSRGPAAGFDPRAAAPSDHRPPPASARPPRALLGAAIVNAQFGAPTRRGDQPGEQSATIASGGGRRARLRSGGAVVDSTPLPAAAAALAAAPAATPQALDLAVAPTLLHRRARPDAAPRCAVRAGRSGALVCLVVDASGSMGARKRLARLKGALEELLRDAYRARDRVAVVAFRGRGAVVLARPGAPLERAARAVRELPAGGRTPLAAGLRAAAEILTCERRREPGRPTVCVLATDGRVATFDRALVEAARALTRSADAVHVLDTDSGPLRLGRTRELARLLRAPLHQL</sequence>
<evidence type="ECO:0000313" key="9">
    <source>
        <dbReference type="Proteomes" id="UP000222056"/>
    </source>
</evidence>
<dbReference type="InterPro" id="IPR002035">
    <property type="entry name" value="VWF_A"/>
</dbReference>
<evidence type="ECO:0000256" key="2">
    <source>
        <dbReference type="ARBA" id="ARBA00022741"/>
    </source>
</evidence>
<dbReference type="Gene3D" id="1.10.8.80">
    <property type="entry name" value="Magnesium chelatase subunit I, C-Terminal domain"/>
    <property type="match status" value="1"/>
</dbReference>
<organism evidence="8 9">
    <name type="scientific">Thermoleophilum album</name>
    <dbReference type="NCBI Taxonomy" id="29539"/>
    <lineage>
        <taxon>Bacteria</taxon>
        <taxon>Bacillati</taxon>
        <taxon>Actinomycetota</taxon>
        <taxon>Thermoleophilia</taxon>
        <taxon>Thermoleophilales</taxon>
        <taxon>Thermoleophilaceae</taxon>
        <taxon>Thermoleophilum</taxon>
    </lineage>
</organism>
<feature type="region of interest" description="Disordered" evidence="6">
    <location>
        <begin position="1"/>
        <end position="28"/>
    </location>
</feature>
<dbReference type="PANTHER" id="PTHR35023">
    <property type="entry name" value="CHELATASE-RELATED"/>
    <property type="match status" value="1"/>
</dbReference>
<dbReference type="InterPro" id="IPR027417">
    <property type="entry name" value="P-loop_NTPase"/>
</dbReference>
<dbReference type="InterPro" id="IPR041628">
    <property type="entry name" value="ChlI/MoxR_AAA_lid"/>
</dbReference>
<dbReference type="PROSITE" id="PS50234">
    <property type="entry name" value="VWFA"/>
    <property type="match status" value="1"/>
</dbReference>
<evidence type="ECO:0000256" key="3">
    <source>
        <dbReference type="ARBA" id="ARBA00022840"/>
    </source>
</evidence>
<dbReference type="Pfam" id="PF13519">
    <property type="entry name" value="VWA_2"/>
    <property type="match status" value="1"/>
</dbReference>
<evidence type="ECO:0000256" key="6">
    <source>
        <dbReference type="SAM" id="MobiDB-lite"/>
    </source>
</evidence>
<evidence type="ECO:0000256" key="4">
    <source>
        <dbReference type="ARBA" id="ARBA00030759"/>
    </source>
</evidence>
<feature type="compositionally biased region" description="Basic and acidic residues" evidence="6">
    <location>
        <begin position="1"/>
        <end position="17"/>
    </location>
</feature>
<evidence type="ECO:0000256" key="5">
    <source>
        <dbReference type="SAM" id="Coils"/>
    </source>
</evidence>
<dbReference type="InterPro" id="IPR052989">
    <property type="entry name" value="Mg-chelatase_DI-like"/>
</dbReference>
<dbReference type="Gene3D" id="3.40.50.300">
    <property type="entry name" value="P-loop containing nucleotide triphosphate hydrolases"/>
    <property type="match status" value="1"/>
</dbReference>
<dbReference type="PROSITE" id="PS00676">
    <property type="entry name" value="SIGMA54_INTERACT_2"/>
    <property type="match status" value="1"/>
</dbReference>
<dbReference type="InterPro" id="IPR003593">
    <property type="entry name" value="AAA+_ATPase"/>
</dbReference>
<dbReference type="SUPFAM" id="SSF53300">
    <property type="entry name" value="vWA-like"/>
    <property type="match status" value="1"/>
</dbReference>
<dbReference type="EMBL" id="FNWJ01000001">
    <property type="protein sequence ID" value="SEH12887.1"/>
    <property type="molecule type" value="Genomic_DNA"/>
</dbReference>
<dbReference type="CDD" id="cd00009">
    <property type="entry name" value="AAA"/>
    <property type="match status" value="1"/>
</dbReference>
<feature type="region of interest" description="Disordered" evidence="6">
    <location>
        <begin position="364"/>
        <end position="455"/>
    </location>
</feature>
<dbReference type="Proteomes" id="UP000222056">
    <property type="component" value="Unassembled WGS sequence"/>
</dbReference>
<evidence type="ECO:0000313" key="8">
    <source>
        <dbReference type="EMBL" id="SEH12887.1"/>
    </source>
</evidence>
<dbReference type="Pfam" id="PF01078">
    <property type="entry name" value="Mg_chelatase"/>
    <property type="match status" value="1"/>
</dbReference>
<keyword evidence="2" id="KW-0547">Nucleotide-binding</keyword>
<dbReference type="Gene3D" id="3.40.50.410">
    <property type="entry name" value="von Willebrand factor, type A domain"/>
    <property type="match status" value="1"/>
</dbReference>
<evidence type="ECO:0000256" key="1">
    <source>
        <dbReference type="ARBA" id="ARBA00005799"/>
    </source>
</evidence>
<dbReference type="InterPro" id="IPR000523">
    <property type="entry name" value="Mg_chelatse_chII-like_cat_dom"/>
</dbReference>
<keyword evidence="5" id="KW-0175">Coiled coil</keyword>
<dbReference type="RefSeq" id="WP_177169368.1">
    <property type="nucleotide sequence ID" value="NZ_FNWJ01000001.1"/>
</dbReference>
<protein>
    <recommendedName>
        <fullName evidence="4">Mg-protoporphyrin IX chelatase</fullName>
    </recommendedName>
</protein>
<evidence type="ECO:0000259" key="7">
    <source>
        <dbReference type="PROSITE" id="PS50234"/>
    </source>
</evidence>
<feature type="compositionally biased region" description="Basic and acidic residues" evidence="6">
    <location>
        <begin position="364"/>
        <end position="378"/>
    </location>
</feature>
<feature type="region of interest" description="Disordered" evidence="6">
    <location>
        <begin position="470"/>
        <end position="493"/>
    </location>
</feature>